<dbReference type="Proteomes" id="UP000006591">
    <property type="component" value="Chromosome 2"/>
</dbReference>
<evidence type="ECO:0000256" key="1">
    <source>
        <dbReference type="SAM" id="MobiDB-lite"/>
    </source>
</evidence>
<name>A0A0E0GC85_ORYNI</name>
<sequence>MAANGEHGGRTVAEGKHGSTRWMETAHDDPKWRHDLDGKTSHNTATATGSEHGNDGGVQGFQICVEEF</sequence>
<dbReference type="Gramene" id="ONIVA02G33150.1">
    <property type="protein sequence ID" value="ONIVA02G33150.1"/>
    <property type="gene ID" value="ONIVA02G33150"/>
</dbReference>
<evidence type="ECO:0000313" key="3">
    <source>
        <dbReference type="Proteomes" id="UP000006591"/>
    </source>
</evidence>
<dbReference type="HOGENOM" id="CLU_2798331_0_0_1"/>
<feature type="compositionally biased region" description="Basic and acidic residues" evidence="1">
    <location>
        <begin position="7"/>
        <end position="17"/>
    </location>
</feature>
<reference evidence="2" key="2">
    <citation type="submission" date="2018-04" db="EMBL/GenBank/DDBJ databases">
        <title>OnivRS2 (Oryza nivara Reference Sequence Version 2).</title>
        <authorList>
            <person name="Zhang J."/>
            <person name="Kudrna D."/>
            <person name="Lee S."/>
            <person name="Talag J."/>
            <person name="Rajasekar S."/>
            <person name="Welchert J."/>
            <person name="Hsing Y.-I."/>
            <person name="Wing R.A."/>
        </authorList>
    </citation>
    <scope>NUCLEOTIDE SEQUENCE [LARGE SCALE GENOMIC DNA]</scope>
    <source>
        <strain evidence="2">SL10</strain>
    </source>
</reference>
<feature type="compositionally biased region" description="Polar residues" evidence="1">
    <location>
        <begin position="41"/>
        <end position="51"/>
    </location>
</feature>
<reference evidence="2" key="1">
    <citation type="submission" date="2015-04" db="UniProtKB">
        <authorList>
            <consortium name="EnsemblPlants"/>
        </authorList>
    </citation>
    <scope>IDENTIFICATION</scope>
    <source>
        <strain evidence="2">SL10</strain>
    </source>
</reference>
<dbReference type="AlphaFoldDB" id="A0A0E0GC85"/>
<evidence type="ECO:0000313" key="2">
    <source>
        <dbReference type="EnsemblPlants" id="ONIVA02G33150.1"/>
    </source>
</evidence>
<feature type="compositionally biased region" description="Basic and acidic residues" evidence="1">
    <location>
        <begin position="24"/>
        <end position="40"/>
    </location>
</feature>
<protein>
    <submittedName>
        <fullName evidence="2">Uncharacterized protein</fullName>
    </submittedName>
</protein>
<organism evidence="2">
    <name type="scientific">Oryza nivara</name>
    <name type="common">Indian wild rice</name>
    <name type="synonym">Oryza sativa f. spontanea</name>
    <dbReference type="NCBI Taxonomy" id="4536"/>
    <lineage>
        <taxon>Eukaryota</taxon>
        <taxon>Viridiplantae</taxon>
        <taxon>Streptophyta</taxon>
        <taxon>Embryophyta</taxon>
        <taxon>Tracheophyta</taxon>
        <taxon>Spermatophyta</taxon>
        <taxon>Magnoliopsida</taxon>
        <taxon>Liliopsida</taxon>
        <taxon>Poales</taxon>
        <taxon>Poaceae</taxon>
        <taxon>BOP clade</taxon>
        <taxon>Oryzoideae</taxon>
        <taxon>Oryzeae</taxon>
        <taxon>Oryzinae</taxon>
        <taxon>Oryza</taxon>
    </lineage>
</organism>
<accession>A0A0E0GC85</accession>
<feature type="region of interest" description="Disordered" evidence="1">
    <location>
        <begin position="1"/>
        <end position="61"/>
    </location>
</feature>
<keyword evidence="3" id="KW-1185">Reference proteome</keyword>
<dbReference type="EnsemblPlants" id="ONIVA02G33150.1">
    <property type="protein sequence ID" value="ONIVA02G33150.1"/>
    <property type="gene ID" value="ONIVA02G33150"/>
</dbReference>
<proteinExistence type="predicted"/>